<proteinExistence type="predicted"/>
<dbReference type="Gramene" id="AET5Gv20370500.15">
    <property type="protein sequence ID" value="AET5Gv20370500.15"/>
    <property type="gene ID" value="AET5Gv20370500"/>
</dbReference>
<organism evidence="2 3">
    <name type="scientific">Aegilops tauschii subsp. strangulata</name>
    <name type="common">Goatgrass</name>
    <dbReference type="NCBI Taxonomy" id="200361"/>
    <lineage>
        <taxon>Eukaryota</taxon>
        <taxon>Viridiplantae</taxon>
        <taxon>Streptophyta</taxon>
        <taxon>Embryophyta</taxon>
        <taxon>Tracheophyta</taxon>
        <taxon>Spermatophyta</taxon>
        <taxon>Magnoliopsida</taxon>
        <taxon>Liliopsida</taxon>
        <taxon>Poales</taxon>
        <taxon>Poaceae</taxon>
        <taxon>BOP clade</taxon>
        <taxon>Pooideae</taxon>
        <taxon>Triticodae</taxon>
        <taxon>Triticeae</taxon>
        <taxon>Triticinae</taxon>
        <taxon>Aegilops</taxon>
    </lineage>
</organism>
<evidence type="ECO:0000313" key="2">
    <source>
        <dbReference type="EnsemblPlants" id="AET5Gv20370500.14"/>
    </source>
</evidence>
<reference evidence="2" key="4">
    <citation type="submission" date="2019-03" db="UniProtKB">
        <authorList>
            <consortium name="EnsemblPlants"/>
        </authorList>
    </citation>
    <scope>IDENTIFICATION</scope>
</reference>
<feature type="region of interest" description="Disordered" evidence="1">
    <location>
        <begin position="1"/>
        <end position="33"/>
    </location>
</feature>
<feature type="compositionally biased region" description="Polar residues" evidence="1">
    <location>
        <begin position="19"/>
        <end position="28"/>
    </location>
</feature>
<dbReference type="AlphaFoldDB" id="A0A453KCD1"/>
<protein>
    <submittedName>
        <fullName evidence="2">Uncharacterized protein</fullName>
    </submittedName>
</protein>
<keyword evidence="3" id="KW-1185">Reference proteome</keyword>
<accession>A0A453KCD1</accession>
<evidence type="ECO:0000313" key="3">
    <source>
        <dbReference type="Proteomes" id="UP000015105"/>
    </source>
</evidence>
<dbReference type="EnsemblPlants" id="AET5Gv20370500.15">
    <property type="protein sequence ID" value="AET5Gv20370500.15"/>
    <property type="gene ID" value="AET5Gv20370500"/>
</dbReference>
<sequence length="81" mass="9199">MDGTFVGADMSEVVPQDRANGNSESVTQAPLEKEEHTISVSEYYTFWQFNLNCKNVLYLGTDGVLLKGHLIFCNFYYSFSM</sequence>
<reference evidence="2" key="5">
    <citation type="journal article" date="2021" name="G3 (Bethesda)">
        <title>Aegilops tauschii genome assembly Aet v5.0 features greater sequence contiguity and improved annotation.</title>
        <authorList>
            <person name="Wang L."/>
            <person name="Zhu T."/>
            <person name="Rodriguez J.C."/>
            <person name="Deal K.R."/>
            <person name="Dubcovsky J."/>
            <person name="McGuire P.E."/>
            <person name="Lux T."/>
            <person name="Spannagl M."/>
            <person name="Mayer K.F.X."/>
            <person name="Baldrich P."/>
            <person name="Meyers B.C."/>
            <person name="Huo N."/>
            <person name="Gu Y.Q."/>
            <person name="Zhou H."/>
            <person name="Devos K.M."/>
            <person name="Bennetzen J.L."/>
            <person name="Unver T."/>
            <person name="Budak H."/>
            <person name="Gulick P.J."/>
            <person name="Galiba G."/>
            <person name="Kalapos B."/>
            <person name="Nelson D.R."/>
            <person name="Li P."/>
            <person name="You F.M."/>
            <person name="Luo M.C."/>
            <person name="Dvorak J."/>
        </authorList>
    </citation>
    <scope>NUCLEOTIDE SEQUENCE [LARGE SCALE GENOMIC DNA]</scope>
    <source>
        <strain evidence="2">cv. AL8/78</strain>
    </source>
</reference>
<name>A0A453KCD1_AEGTS</name>
<reference evidence="3" key="1">
    <citation type="journal article" date="2014" name="Science">
        <title>Ancient hybridizations among the ancestral genomes of bread wheat.</title>
        <authorList>
            <consortium name="International Wheat Genome Sequencing Consortium,"/>
            <person name="Marcussen T."/>
            <person name="Sandve S.R."/>
            <person name="Heier L."/>
            <person name="Spannagl M."/>
            <person name="Pfeifer M."/>
            <person name="Jakobsen K.S."/>
            <person name="Wulff B.B."/>
            <person name="Steuernagel B."/>
            <person name="Mayer K.F."/>
            <person name="Olsen O.A."/>
        </authorList>
    </citation>
    <scope>NUCLEOTIDE SEQUENCE [LARGE SCALE GENOMIC DNA]</scope>
    <source>
        <strain evidence="3">cv. AL8/78</strain>
    </source>
</reference>
<dbReference type="EnsemblPlants" id="AET5Gv20370500.14">
    <property type="protein sequence ID" value="AET5Gv20370500.14"/>
    <property type="gene ID" value="AET5Gv20370500"/>
</dbReference>
<dbReference type="Gramene" id="AET5Gv20370500.14">
    <property type="protein sequence ID" value="AET5Gv20370500.14"/>
    <property type="gene ID" value="AET5Gv20370500"/>
</dbReference>
<dbReference type="Proteomes" id="UP000015105">
    <property type="component" value="Chromosome 5D"/>
</dbReference>
<reference evidence="2" key="3">
    <citation type="journal article" date="2017" name="Nature">
        <title>Genome sequence of the progenitor of the wheat D genome Aegilops tauschii.</title>
        <authorList>
            <person name="Luo M.C."/>
            <person name="Gu Y.Q."/>
            <person name="Puiu D."/>
            <person name="Wang H."/>
            <person name="Twardziok S.O."/>
            <person name="Deal K.R."/>
            <person name="Huo N."/>
            <person name="Zhu T."/>
            <person name="Wang L."/>
            <person name="Wang Y."/>
            <person name="McGuire P.E."/>
            <person name="Liu S."/>
            <person name="Long H."/>
            <person name="Ramasamy R.K."/>
            <person name="Rodriguez J.C."/>
            <person name="Van S.L."/>
            <person name="Yuan L."/>
            <person name="Wang Z."/>
            <person name="Xia Z."/>
            <person name="Xiao L."/>
            <person name="Anderson O.D."/>
            <person name="Ouyang S."/>
            <person name="Liang Y."/>
            <person name="Zimin A.V."/>
            <person name="Pertea G."/>
            <person name="Qi P."/>
            <person name="Bennetzen J.L."/>
            <person name="Dai X."/>
            <person name="Dawson M.W."/>
            <person name="Muller H.G."/>
            <person name="Kugler K."/>
            <person name="Rivarola-Duarte L."/>
            <person name="Spannagl M."/>
            <person name="Mayer K.F.X."/>
            <person name="Lu F.H."/>
            <person name="Bevan M.W."/>
            <person name="Leroy P."/>
            <person name="Li P."/>
            <person name="You F.M."/>
            <person name="Sun Q."/>
            <person name="Liu Z."/>
            <person name="Lyons E."/>
            <person name="Wicker T."/>
            <person name="Salzberg S.L."/>
            <person name="Devos K.M."/>
            <person name="Dvorak J."/>
        </authorList>
    </citation>
    <scope>NUCLEOTIDE SEQUENCE [LARGE SCALE GENOMIC DNA]</scope>
    <source>
        <strain evidence="2">cv. AL8/78</strain>
    </source>
</reference>
<evidence type="ECO:0000256" key="1">
    <source>
        <dbReference type="SAM" id="MobiDB-lite"/>
    </source>
</evidence>
<reference evidence="3" key="2">
    <citation type="journal article" date="2017" name="Nat. Plants">
        <title>The Aegilops tauschii genome reveals multiple impacts of transposons.</title>
        <authorList>
            <person name="Zhao G."/>
            <person name="Zou C."/>
            <person name="Li K."/>
            <person name="Wang K."/>
            <person name="Li T."/>
            <person name="Gao L."/>
            <person name="Zhang X."/>
            <person name="Wang H."/>
            <person name="Yang Z."/>
            <person name="Liu X."/>
            <person name="Jiang W."/>
            <person name="Mao L."/>
            <person name="Kong X."/>
            <person name="Jiao Y."/>
            <person name="Jia J."/>
        </authorList>
    </citation>
    <scope>NUCLEOTIDE SEQUENCE [LARGE SCALE GENOMIC DNA]</scope>
    <source>
        <strain evidence="3">cv. AL8/78</strain>
    </source>
</reference>